<dbReference type="AlphaFoldDB" id="A0A2G2WSR8"/>
<accession>A0A2G2WSR8</accession>
<dbReference type="OrthoDB" id="1329078at2759"/>
<dbReference type="PANTHER" id="PTHR46224:SF6">
    <property type="entry name" value="ANKYRIN REPEAT FAMILY PROTEIN"/>
    <property type="match status" value="1"/>
</dbReference>
<evidence type="ECO:0000313" key="1">
    <source>
        <dbReference type="EMBL" id="PHT48242.1"/>
    </source>
</evidence>
<organism evidence="1 2">
    <name type="scientific">Capsicum baccatum</name>
    <name type="common">Peruvian pepper</name>
    <dbReference type="NCBI Taxonomy" id="33114"/>
    <lineage>
        <taxon>Eukaryota</taxon>
        <taxon>Viridiplantae</taxon>
        <taxon>Streptophyta</taxon>
        <taxon>Embryophyta</taxon>
        <taxon>Tracheophyta</taxon>
        <taxon>Spermatophyta</taxon>
        <taxon>Magnoliopsida</taxon>
        <taxon>eudicotyledons</taxon>
        <taxon>Gunneridae</taxon>
        <taxon>Pentapetalae</taxon>
        <taxon>asterids</taxon>
        <taxon>lamiids</taxon>
        <taxon>Solanales</taxon>
        <taxon>Solanaceae</taxon>
        <taxon>Solanoideae</taxon>
        <taxon>Capsiceae</taxon>
        <taxon>Capsicum</taxon>
    </lineage>
</organism>
<protein>
    <submittedName>
        <fullName evidence="1">Uncharacterized protein</fullName>
    </submittedName>
</protein>
<reference evidence="1 2" key="1">
    <citation type="journal article" date="2017" name="Genome Biol.">
        <title>New reference genome sequences of hot pepper reveal the massive evolution of plant disease-resistance genes by retroduplication.</title>
        <authorList>
            <person name="Kim S."/>
            <person name="Park J."/>
            <person name="Yeom S.I."/>
            <person name="Kim Y.M."/>
            <person name="Seo E."/>
            <person name="Kim K.T."/>
            <person name="Kim M.S."/>
            <person name="Lee J.M."/>
            <person name="Cheong K."/>
            <person name="Shin H.S."/>
            <person name="Kim S.B."/>
            <person name="Han K."/>
            <person name="Lee J."/>
            <person name="Park M."/>
            <person name="Lee H.A."/>
            <person name="Lee H.Y."/>
            <person name="Lee Y."/>
            <person name="Oh S."/>
            <person name="Lee J.H."/>
            <person name="Choi E."/>
            <person name="Choi E."/>
            <person name="Lee S.E."/>
            <person name="Jeon J."/>
            <person name="Kim H."/>
            <person name="Choi G."/>
            <person name="Song H."/>
            <person name="Lee J."/>
            <person name="Lee S.C."/>
            <person name="Kwon J.K."/>
            <person name="Lee H.Y."/>
            <person name="Koo N."/>
            <person name="Hong Y."/>
            <person name="Kim R.W."/>
            <person name="Kang W.H."/>
            <person name="Huh J.H."/>
            <person name="Kang B.C."/>
            <person name="Yang T.J."/>
            <person name="Lee Y.H."/>
            <person name="Bennetzen J.L."/>
            <person name="Choi D."/>
        </authorList>
    </citation>
    <scope>NUCLEOTIDE SEQUENCE [LARGE SCALE GENOMIC DNA]</scope>
    <source>
        <strain evidence="2">cv. PBC81</strain>
    </source>
</reference>
<dbReference type="EMBL" id="MLFT02000005">
    <property type="protein sequence ID" value="PHT48242.1"/>
    <property type="molecule type" value="Genomic_DNA"/>
</dbReference>
<dbReference type="PANTHER" id="PTHR46224">
    <property type="entry name" value="ANKYRIN REPEAT FAMILY PROTEIN"/>
    <property type="match status" value="1"/>
</dbReference>
<dbReference type="InterPro" id="IPR036770">
    <property type="entry name" value="Ankyrin_rpt-contain_sf"/>
</dbReference>
<dbReference type="Proteomes" id="UP000224567">
    <property type="component" value="Unassembled WGS sequence"/>
</dbReference>
<dbReference type="InterPro" id="IPR051616">
    <property type="entry name" value="Cul2-RING_E3_ligase_SR"/>
</dbReference>
<keyword evidence="2" id="KW-1185">Reference proteome</keyword>
<comment type="caution">
    <text evidence="1">The sequence shown here is derived from an EMBL/GenBank/DDBJ whole genome shotgun (WGS) entry which is preliminary data.</text>
</comment>
<dbReference type="STRING" id="33114.A0A2G2WSR8"/>
<gene>
    <name evidence="1" type="ORF">CQW23_12450</name>
</gene>
<proteinExistence type="predicted"/>
<name>A0A2G2WSR8_CAPBA</name>
<sequence length="241" mass="27603">MLVNGFDLVFPRFYRLGKGPNCPSKHLCEIGSLREVEPSGFPTGWNRDSSAMCHYRGVPLKINNCQINPLRNAPGLKSCLTRHALRVKLRGYFVRPYICKPDSWSTWFAKHIQSTREKVMKFLEAACFGDVELFKSKFYVSQIVTLHDANKRGALSFATREGKTDLCKYLVKDLKIDVNEKYEEGVPSVGFDPDLIRTRYALLLWNYGSRKEEAKAQSDDEAPMRPPRKIGIIEDIEVHDL</sequence>
<reference evidence="2" key="2">
    <citation type="journal article" date="2017" name="J. Anim. Genet.">
        <title>Multiple reference genome sequences of hot pepper reveal the massive evolution of plant disease resistance genes by retroduplication.</title>
        <authorList>
            <person name="Kim S."/>
            <person name="Park J."/>
            <person name="Yeom S.-I."/>
            <person name="Kim Y.-M."/>
            <person name="Seo E."/>
            <person name="Kim K.-T."/>
            <person name="Kim M.-S."/>
            <person name="Lee J.M."/>
            <person name="Cheong K."/>
            <person name="Shin H.-S."/>
            <person name="Kim S.-B."/>
            <person name="Han K."/>
            <person name="Lee J."/>
            <person name="Park M."/>
            <person name="Lee H.-A."/>
            <person name="Lee H.-Y."/>
            <person name="Lee Y."/>
            <person name="Oh S."/>
            <person name="Lee J.H."/>
            <person name="Choi E."/>
            <person name="Choi E."/>
            <person name="Lee S.E."/>
            <person name="Jeon J."/>
            <person name="Kim H."/>
            <person name="Choi G."/>
            <person name="Song H."/>
            <person name="Lee J."/>
            <person name="Lee S.-C."/>
            <person name="Kwon J.-K."/>
            <person name="Lee H.-Y."/>
            <person name="Koo N."/>
            <person name="Hong Y."/>
            <person name="Kim R.W."/>
            <person name="Kang W.-H."/>
            <person name="Huh J.H."/>
            <person name="Kang B.-C."/>
            <person name="Yang T.-J."/>
            <person name="Lee Y.-H."/>
            <person name="Bennetzen J.L."/>
            <person name="Choi D."/>
        </authorList>
    </citation>
    <scope>NUCLEOTIDE SEQUENCE [LARGE SCALE GENOMIC DNA]</scope>
    <source>
        <strain evidence="2">cv. PBC81</strain>
    </source>
</reference>
<evidence type="ECO:0000313" key="2">
    <source>
        <dbReference type="Proteomes" id="UP000224567"/>
    </source>
</evidence>
<dbReference type="Gene3D" id="1.25.40.20">
    <property type="entry name" value="Ankyrin repeat-containing domain"/>
    <property type="match status" value="1"/>
</dbReference>